<name>A0A0L0HUN7_SPIPD</name>
<comment type="similarity">
    <text evidence="1">Belongs to the bacterial ribosomal protein bS16 family.</text>
</comment>
<keyword evidence="2 5" id="KW-0689">Ribosomal protein</keyword>
<dbReference type="STRING" id="645134.A0A0L0HUN7"/>
<dbReference type="GO" id="GO:0003735">
    <property type="term" value="F:structural constituent of ribosome"/>
    <property type="evidence" value="ECO:0007669"/>
    <property type="project" value="InterPro"/>
</dbReference>
<dbReference type="PANTHER" id="PTHR12919">
    <property type="entry name" value="30S RIBOSOMAL PROTEIN S16"/>
    <property type="match status" value="1"/>
</dbReference>
<evidence type="ECO:0000313" key="6">
    <source>
        <dbReference type="Proteomes" id="UP000053201"/>
    </source>
</evidence>
<dbReference type="PANTHER" id="PTHR12919:SF20">
    <property type="entry name" value="SMALL RIBOSOMAL SUBUNIT PROTEIN BS16M"/>
    <property type="match status" value="1"/>
</dbReference>
<dbReference type="Proteomes" id="UP000053201">
    <property type="component" value="Unassembled WGS sequence"/>
</dbReference>
<dbReference type="InterPro" id="IPR000307">
    <property type="entry name" value="Ribosomal_bS16"/>
</dbReference>
<dbReference type="GO" id="GO:0005763">
    <property type="term" value="C:mitochondrial small ribosomal subunit"/>
    <property type="evidence" value="ECO:0007669"/>
    <property type="project" value="TreeGrafter"/>
</dbReference>
<dbReference type="NCBIfam" id="TIGR00002">
    <property type="entry name" value="S16"/>
    <property type="match status" value="1"/>
</dbReference>
<dbReference type="GO" id="GO:0032543">
    <property type="term" value="P:mitochondrial translation"/>
    <property type="evidence" value="ECO:0007669"/>
    <property type="project" value="TreeGrafter"/>
</dbReference>
<dbReference type="VEuPathDB" id="FungiDB:SPPG_00520"/>
<evidence type="ECO:0000256" key="1">
    <source>
        <dbReference type="ARBA" id="ARBA00006668"/>
    </source>
</evidence>
<accession>A0A0L0HUN7</accession>
<evidence type="ECO:0000313" key="5">
    <source>
        <dbReference type="EMBL" id="KND04817.1"/>
    </source>
</evidence>
<dbReference type="SUPFAM" id="SSF54565">
    <property type="entry name" value="Ribosomal protein S16"/>
    <property type="match status" value="1"/>
</dbReference>
<evidence type="ECO:0000256" key="4">
    <source>
        <dbReference type="SAM" id="MobiDB-lite"/>
    </source>
</evidence>
<dbReference type="InParanoid" id="A0A0L0HUN7"/>
<keyword evidence="6" id="KW-1185">Reference proteome</keyword>
<dbReference type="AlphaFoldDB" id="A0A0L0HUN7"/>
<dbReference type="eggNOG" id="KOG3419">
    <property type="taxonomic scope" value="Eukaryota"/>
</dbReference>
<dbReference type="InterPro" id="IPR023803">
    <property type="entry name" value="Ribosomal_bS16_dom_sf"/>
</dbReference>
<organism evidence="5 6">
    <name type="scientific">Spizellomyces punctatus (strain DAOM BR117)</name>
    <dbReference type="NCBI Taxonomy" id="645134"/>
    <lineage>
        <taxon>Eukaryota</taxon>
        <taxon>Fungi</taxon>
        <taxon>Fungi incertae sedis</taxon>
        <taxon>Chytridiomycota</taxon>
        <taxon>Chytridiomycota incertae sedis</taxon>
        <taxon>Chytridiomycetes</taxon>
        <taxon>Spizellomycetales</taxon>
        <taxon>Spizellomycetaceae</taxon>
        <taxon>Spizellomyces</taxon>
    </lineage>
</organism>
<dbReference type="RefSeq" id="XP_016612856.1">
    <property type="nucleotide sequence ID" value="XM_016748844.1"/>
</dbReference>
<keyword evidence="3" id="KW-0687">Ribonucleoprotein</keyword>
<dbReference type="PROSITE" id="PS00732">
    <property type="entry name" value="RIBOSOMAL_S16"/>
    <property type="match status" value="1"/>
</dbReference>
<protein>
    <submittedName>
        <fullName evidence="5">Ribosomal protein S16</fullName>
    </submittedName>
</protein>
<feature type="region of interest" description="Disordered" evidence="4">
    <location>
        <begin position="128"/>
        <end position="150"/>
    </location>
</feature>
<reference evidence="5 6" key="1">
    <citation type="submission" date="2009-08" db="EMBL/GenBank/DDBJ databases">
        <title>The Genome Sequence of Spizellomyces punctatus strain DAOM BR117.</title>
        <authorList>
            <consortium name="The Broad Institute Genome Sequencing Platform"/>
            <person name="Russ C."/>
            <person name="Cuomo C."/>
            <person name="Shea T."/>
            <person name="Young S.K."/>
            <person name="Zeng Q."/>
            <person name="Koehrsen M."/>
            <person name="Haas B."/>
            <person name="Borodovsky M."/>
            <person name="Guigo R."/>
            <person name="Alvarado L."/>
            <person name="Berlin A."/>
            <person name="Bochicchio J."/>
            <person name="Borenstein D."/>
            <person name="Chapman S."/>
            <person name="Chen Z."/>
            <person name="Engels R."/>
            <person name="Freedman E."/>
            <person name="Gellesch M."/>
            <person name="Goldberg J."/>
            <person name="Griggs A."/>
            <person name="Gujja S."/>
            <person name="Heiman D."/>
            <person name="Hepburn T."/>
            <person name="Howarth C."/>
            <person name="Jen D."/>
            <person name="Larson L."/>
            <person name="Lewis B."/>
            <person name="Mehta T."/>
            <person name="Park D."/>
            <person name="Pearson M."/>
            <person name="Roberts A."/>
            <person name="Saif S."/>
            <person name="Shenoy N."/>
            <person name="Sisk P."/>
            <person name="Stolte C."/>
            <person name="Sykes S."/>
            <person name="Thomson T."/>
            <person name="Walk T."/>
            <person name="White J."/>
            <person name="Yandava C."/>
            <person name="Burger G."/>
            <person name="Gray M.W."/>
            <person name="Holland P.W.H."/>
            <person name="King N."/>
            <person name="Lang F.B.F."/>
            <person name="Roger A.J."/>
            <person name="Ruiz-Trillo I."/>
            <person name="Lander E."/>
            <person name="Nusbaum C."/>
        </authorList>
    </citation>
    <scope>NUCLEOTIDE SEQUENCE [LARGE SCALE GENOMIC DNA]</scope>
    <source>
        <strain evidence="5 6">DAOM BR117</strain>
    </source>
</reference>
<dbReference type="HAMAP" id="MF_00385">
    <property type="entry name" value="Ribosomal_bS16"/>
    <property type="match status" value="1"/>
</dbReference>
<sequence>MVVRIRLARWGASHNPFYGIVVANHRAPRDGKHLERVGTYNVIPDERGIKRIELNVERIKYWLGVGAQPTERVAWLLSKIDLVPPTPQQLQNQGFLSLNDSKTWDVEIRDAEGKTLSRLSPEEARNALANSPLGDRLPQDTSSEPPEKSRVIYENIKLDGRPPKAPLTAEERLKVLQEITGII</sequence>
<dbReference type="GeneID" id="27684240"/>
<gene>
    <name evidence="5" type="ORF">SPPG_00520</name>
</gene>
<dbReference type="Gene3D" id="3.30.1320.10">
    <property type="match status" value="1"/>
</dbReference>
<dbReference type="Pfam" id="PF00886">
    <property type="entry name" value="Ribosomal_S16"/>
    <property type="match status" value="1"/>
</dbReference>
<dbReference type="OrthoDB" id="407221at2759"/>
<evidence type="ECO:0000256" key="3">
    <source>
        <dbReference type="ARBA" id="ARBA00023274"/>
    </source>
</evidence>
<dbReference type="EMBL" id="KQ257450">
    <property type="protein sequence ID" value="KND04817.1"/>
    <property type="molecule type" value="Genomic_DNA"/>
</dbReference>
<proteinExistence type="inferred from homology"/>
<evidence type="ECO:0000256" key="2">
    <source>
        <dbReference type="ARBA" id="ARBA00022980"/>
    </source>
</evidence>
<dbReference type="InterPro" id="IPR020592">
    <property type="entry name" value="Ribosomal_bS16_CS"/>
</dbReference>